<evidence type="ECO:0000256" key="1">
    <source>
        <dbReference type="SAM" id="MobiDB-lite"/>
    </source>
</evidence>
<gene>
    <name evidence="2" type="ORF">EVAR_74088_1</name>
</gene>
<feature type="compositionally biased region" description="Basic and acidic residues" evidence="1">
    <location>
        <begin position="7"/>
        <end position="19"/>
    </location>
</feature>
<sequence>EELPPAEGRELELAQREEPMPEQIPVSRTCSKKSLCDIKFKKSITMEEETIRDFWAFKNV</sequence>
<feature type="region of interest" description="Disordered" evidence="1">
    <location>
        <begin position="1"/>
        <end position="26"/>
    </location>
</feature>
<evidence type="ECO:0000313" key="2">
    <source>
        <dbReference type="EMBL" id="GBP10847.1"/>
    </source>
</evidence>
<feature type="non-terminal residue" evidence="2">
    <location>
        <position position="1"/>
    </location>
</feature>
<name>A0A4C1TBQ9_EUMVA</name>
<keyword evidence="3" id="KW-1185">Reference proteome</keyword>
<dbReference type="AlphaFoldDB" id="A0A4C1TBQ9"/>
<proteinExistence type="predicted"/>
<comment type="caution">
    <text evidence="2">The sequence shown here is derived from an EMBL/GenBank/DDBJ whole genome shotgun (WGS) entry which is preliminary data.</text>
</comment>
<accession>A0A4C1TBQ9</accession>
<organism evidence="2 3">
    <name type="scientific">Eumeta variegata</name>
    <name type="common">Bagworm moth</name>
    <name type="synonym">Eumeta japonica</name>
    <dbReference type="NCBI Taxonomy" id="151549"/>
    <lineage>
        <taxon>Eukaryota</taxon>
        <taxon>Metazoa</taxon>
        <taxon>Ecdysozoa</taxon>
        <taxon>Arthropoda</taxon>
        <taxon>Hexapoda</taxon>
        <taxon>Insecta</taxon>
        <taxon>Pterygota</taxon>
        <taxon>Neoptera</taxon>
        <taxon>Endopterygota</taxon>
        <taxon>Lepidoptera</taxon>
        <taxon>Glossata</taxon>
        <taxon>Ditrysia</taxon>
        <taxon>Tineoidea</taxon>
        <taxon>Psychidae</taxon>
        <taxon>Oiketicinae</taxon>
        <taxon>Eumeta</taxon>
    </lineage>
</organism>
<evidence type="ECO:0000313" key="3">
    <source>
        <dbReference type="Proteomes" id="UP000299102"/>
    </source>
</evidence>
<reference evidence="2 3" key="1">
    <citation type="journal article" date="2019" name="Commun. Biol.">
        <title>The bagworm genome reveals a unique fibroin gene that provides high tensile strength.</title>
        <authorList>
            <person name="Kono N."/>
            <person name="Nakamura H."/>
            <person name="Ohtoshi R."/>
            <person name="Tomita M."/>
            <person name="Numata K."/>
            <person name="Arakawa K."/>
        </authorList>
    </citation>
    <scope>NUCLEOTIDE SEQUENCE [LARGE SCALE GENOMIC DNA]</scope>
</reference>
<dbReference type="EMBL" id="BGZK01009053">
    <property type="protein sequence ID" value="GBP10847.1"/>
    <property type="molecule type" value="Genomic_DNA"/>
</dbReference>
<protein>
    <submittedName>
        <fullName evidence="2">Uncharacterized protein</fullName>
    </submittedName>
</protein>
<dbReference type="Proteomes" id="UP000299102">
    <property type="component" value="Unassembled WGS sequence"/>
</dbReference>